<dbReference type="SMART" id="SM00025">
    <property type="entry name" value="Pumilio"/>
    <property type="match status" value="6"/>
</dbReference>
<dbReference type="CDD" id="cd00590">
    <property type="entry name" value="RRM_SF"/>
    <property type="match status" value="1"/>
</dbReference>
<dbReference type="SMART" id="SM00360">
    <property type="entry name" value="RRM"/>
    <property type="match status" value="1"/>
</dbReference>
<dbReference type="InterPro" id="IPR001313">
    <property type="entry name" value="Pumilio_RNA-bd_rpt"/>
</dbReference>
<dbReference type="FunFam" id="1.25.10.10:FF:000167">
    <property type="entry name" value="RNA binding protein Jsn1"/>
    <property type="match status" value="1"/>
</dbReference>
<gene>
    <name evidence="8" type="ORF">XA68_18532</name>
</gene>
<reference evidence="8 9" key="1">
    <citation type="journal article" date="2015" name="BMC Genomics">
        <title>Gene expression during zombie ant biting behavior reflects the complexity underlying fungal parasitic behavioral manipulation.</title>
        <authorList>
            <person name="de Bekker C."/>
            <person name="Ohm R.A."/>
            <person name="Loreto R.G."/>
            <person name="Sebastian A."/>
            <person name="Albert I."/>
            <person name="Merrow M."/>
            <person name="Brachmann A."/>
            <person name="Hughes D.P."/>
        </authorList>
    </citation>
    <scope>NUCLEOTIDE SEQUENCE [LARGE SCALE GENOMIC DNA]</scope>
    <source>
        <strain evidence="8 9">SC16a</strain>
    </source>
</reference>
<feature type="region of interest" description="Disordered" evidence="5">
    <location>
        <begin position="977"/>
        <end position="1011"/>
    </location>
</feature>
<dbReference type="InterPro" id="IPR052645">
    <property type="entry name" value="Pumilio_domain_protein"/>
</dbReference>
<dbReference type="Gene3D" id="3.30.70.330">
    <property type="match status" value="1"/>
</dbReference>
<dbReference type="InterPro" id="IPR016024">
    <property type="entry name" value="ARM-type_fold"/>
</dbReference>
<feature type="repeat" description="Pumilio" evidence="4">
    <location>
        <begin position="685"/>
        <end position="720"/>
    </location>
</feature>
<proteinExistence type="predicted"/>
<sequence>MRWRLAILRAVPPPRPARNRLHQSPLPQPTPPPELITAASITTASWPPTRDPGLVLRRTKCPARAGYSRNGMSASLPSLALDGPNSTVSFLASDVVDRAREIQAQEGISTVPLNLWSGPPTSGNSTPLRENIPESPTDGFPDFAQLPTPESLPPTRRARAGTVPSRFSPGGPASGLLNVPSLAPKSARATPTQTPFNKSQSPSPSLEPPEGSSSGSALLSRLRAGSMPQRSPYATLPTAGSPFGPSIFSSSWNPAGVGRERGSTLASIASVGSNGPSSPAQSHFSKDGGGGESDVHMRTLDYLGLAETPQPPRAQLATPYMANFDYTKQSSRFRSYSVNNKDKYADDEDEYDVDAIHPDSQYVAAALQDQLAATNVAIHNHNLAVQAFANQASVTRPRARTAGVLESPGGRLMRTYLTGNTAVPNPIPGTAEMRMPDDDEYDDLPQAIASMNLGRSSSRNAGMLGADEQGLEGPTSALWLGGMPTSTTTSTLVEMFKAHGPIVSARVLTHKNCGFVNFERVESAMSARSSLNGKEIFPGAGPIRINFAKPPSSANTPGHDGAVPSPSPVPFPKSQEPGPGAAPAAGDGVQASAAGKTTPAVPPLRDMTTDIVDIVGQFGASEDDKTTISRNVQSAIKYNGFIEEIAAIREPTQPRTHDAPRLRDIRKRIDNQLLSQSDIEAVAMEMLSEIADLSSDYLGNTVVQKLFEHCRDPVRDAMLAKIGPHLAEIGIHKNGTWAAQKIIDVCKTPDQMSVIVENLRPYTVPLFLDQYGNYVLQGCLKFGTPYNGFVFETMLSRMWEVAQGRFGARAMRACLESHHASKQQQRMLAAAIALHSVQLATNANGALLLTWFLDTCTFPQRRTVLSPRLVPCLVHLCTHKVAYLTVLKVINQKAEPDARDTILKALFFTPNDQVLEAILNDHACGSTLIFKVLTTPFFDESIRGRVVENVKNVLVRIKAQPGQGYKRLMDEVGLSTRAAGPNREGGNAHADQQRQRPASRHAGPNGHHAQQQGKAFFTPINPATGTAGFDVGYGPPRNDGADPSMSGFQPYGQGVVFGSPAGPVAPAANLQQMQYQQSLMGRATPPMNYSFPPMQPGYGAYGGPGSAVDHFRQQNMPNGSPIQPPSAQVPQMPGGQAPPPLGPPGFGLSMGNSYGYGGLAGMPNMGYMPQEQTSARRGRR</sequence>
<dbReference type="SUPFAM" id="SSF54928">
    <property type="entry name" value="RNA-binding domain, RBD"/>
    <property type="match status" value="1"/>
</dbReference>
<protein>
    <recommendedName>
        <fullName evidence="10">PUM-HD domain-containing protein</fullName>
    </recommendedName>
</protein>
<name>A0A2A9P0U4_OPHUN</name>
<feature type="compositionally biased region" description="Low complexity" evidence="5">
    <location>
        <begin position="577"/>
        <end position="595"/>
    </location>
</feature>
<accession>A0A2A9P0U4</accession>
<dbReference type="InterPro" id="IPR033133">
    <property type="entry name" value="PUM-HD"/>
</dbReference>
<feature type="region of interest" description="Disordered" evidence="5">
    <location>
        <begin position="1027"/>
        <end position="1047"/>
    </location>
</feature>
<dbReference type="Pfam" id="PF00806">
    <property type="entry name" value="PUF"/>
    <property type="match status" value="3"/>
</dbReference>
<feature type="region of interest" description="Disordered" evidence="5">
    <location>
        <begin position="1112"/>
        <end position="1137"/>
    </location>
</feature>
<comment type="function">
    <text evidence="2">RNA-binding nucleolar protein required for pre-rRNA processing. Involved in production of 18S rRNA and assembly of small ribosomal subunit.</text>
</comment>
<dbReference type="GO" id="GO:0003723">
    <property type="term" value="F:RNA binding"/>
    <property type="evidence" value="ECO:0007669"/>
    <property type="project" value="UniProtKB-UniRule"/>
</dbReference>
<dbReference type="PROSITE" id="PS50102">
    <property type="entry name" value="RRM"/>
    <property type="match status" value="1"/>
</dbReference>
<feature type="domain" description="PUM-HD" evidence="7">
    <location>
        <begin position="621"/>
        <end position="976"/>
    </location>
</feature>
<dbReference type="InterPro" id="IPR035979">
    <property type="entry name" value="RBD_domain_sf"/>
</dbReference>
<feature type="compositionally biased region" description="Polar residues" evidence="5">
    <location>
        <begin position="119"/>
        <end position="128"/>
    </location>
</feature>
<dbReference type="InterPro" id="IPR012677">
    <property type="entry name" value="Nucleotide-bd_a/b_plait_sf"/>
</dbReference>
<dbReference type="PROSITE" id="PS50302">
    <property type="entry name" value="PUM"/>
    <property type="match status" value="3"/>
</dbReference>
<dbReference type="InterPro" id="IPR011989">
    <property type="entry name" value="ARM-like"/>
</dbReference>
<feature type="domain" description="RRM" evidence="6">
    <location>
        <begin position="476"/>
        <end position="550"/>
    </location>
</feature>
<organism evidence="8 9">
    <name type="scientific">Ophiocordyceps unilateralis</name>
    <name type="common">Zombie-ant fungus</name>
    <name type="synonym">Torrubia unilateralis</name>
    <dbReference type="NCBI Taxonomy" id="268505"/>
    <lineage>
        <taxon>Eukaryota</taxon>
        <taxon>Fungi</taxon>
        <taxon>Dikarya</taxon>
        <taxon>Ascomycota</taxon>
        <taxon>Pezizomycotina</taxon>
        <taxon>Sordariomycetes</taxon>
        <taxon>Hypocreomycetidae</taxon>
        <taxon>Hypocreales</taxon>
        <taxon>Ophiocordycipitaceae</taxon>
        <taxon>Ophiocordyceps</taxon>
    </lineage>
</organism>
<feature type="compositionally biased region" description="Low complexity" evidence="5">
    <location>
        <begin position="201"/>
        <end position="217"/>
    </location>
</feature>
<comment type="caution">
    <text evidence="8">The sequence shown here is derived from an EMBL/GenBank/DDBJ whole genome shotgun (WGS) entry which is preliminary data.</text>
</comment>
<keyword evidence="9" id="KW-1185">Reference proteome</keyword>
<feature type="compositionally biased region" description="Polar residues" evidence="5">
    <location>
        <begin position="1113"/>
        <end position="1129"/>
    </location>
</feature>
<evidence type="ECO:0000256" key="5">
    <source>
        <dbReference type="SAM" id="MobiDB-lite"/>
    </source>
</evidence>
<dbReference type="EMBL" id="LAZP02000981">
    <property type="protein sequence ID" value="PFH55349.1"/>
    <property type="molecule type" value="Genomic_DNA"/>
</dbReference>
<evidence type="ECO:0000313" key="9">
    <source>
        <dbReference type="Proteomes" id="UP000037136"/>
    </source>
</evidence>
<dbReference type="PANTHER" id="PTHR47093:SF1">
    <property type="entry name" value="PROTEIN JSN1-RELATED"/>
    <property type="match status" value="1"/>
</dbReference>
<dbReference type="STRING" id="268505.A0A2A9P0U4"/>
<dbReference type="PROSITE" id="PS50303">
    <property type="entry name" value="PUM_HD"/>
    <property type="match status" value="1"/>
</dbReference>
<evidence type="ECO:0000256" key="1">
    <source>
        <dbReference type="ARBA" id="ARBA00022737"/>
    </source>
</evidence>
<evidence type="ECO:0000259" key="7">
    <source>
        <dbReference type="PROSITE" id="PS50303"/>
    </source>
</evidence>
<dbReference type="PANTHER" id="PTHR47093">
    <property type="entry name" value="PROTEIN JSN1-RELATED"/>
    <property type="match status" value="1"/>
</dbReference>
<feature type="repeat" description="Pumilio" evidence="4">
    <location>
        <begin position="721"/>
        <end position="757"/>
    </location>
</feature>
<feature type="repeat" description="Pumilio" evidence="4">
    <location>
        <begin position="758"/>
        <end position="796"/>
    </location>
</feature>
<dbReference type="GO" id="GO:0000288">
    <property type="term" value="P:nuclear-transcribed mRNA catabolic process, deadenylation-dependent decay"/>
    <property type="evidence" value="ECO:0007669"/>
    <property type="project" value="TreeGrafter"/>
</dbReference>
<dbReference type="Pfam" id="PF00076">
    <property type="entry name" value="RRM_1"/>
    <property type="match status" value="1"/>
</dbReference>
<dbReference type="OrthoDB" id="2017782at2759"/>
<dbReference type="InterPro" id="IPR000504">
    <property type="entry name" value="RRM_dom"/>
</dbReference>
<feature type="compositionally biased region" description="Polar residues" evidence="5">
    <location>
        <begin position="189"/>
        <end position="200"/>
    </location>
</feature>
<evidence type="ECO:0000313" key="8">
    <source>
        <dbReference type="EMBL" id="PFH55349.1"/>
    </source>
</evidence>
<dbReference type="Gene3D" id="1.25.10.10">
    <property type="entry name" value="Leucine-rich Repeat Variant"/>
    <property type="match status" value="1"/>
</dbReference>
<evidence type="ECO:0000256" key="2">
    <source>
        <dbReference type="ARBA" id="ARBA00024893"/>
    </source>
</evidence>
<evidence type="ECO:0000256" key="3">
    <source>
        <dbReference type="PROSITE-ProRule" id="PRU00176"/>
    </source>
</evidence>
<evidence type="ECO:0008006" key="10">
    <source>
        <dbReference type="Google" id="ProtNLM"/>
    </source>
</evidence>
<dbReference type="Proteomes" id="UP000037136">
    <property type="component" value="Unassembled WGS sequence"/>
</dbReference>
<keyword evidence="3" id="KW-0694">RNA-binding</keyword>
<feature type="compositionally biased region" description="Polar residues" evidence="5">
    <location>
        <begin position="268"/>
        <end position="283"/>
    </location>
</feature>
<evidence type="ECO:0000256" key="4">
    <source>
        <dbReference type="PROSITE-ProRule" id="PRU00317"/>
    </source>
</evidence>
<reference evidence="8 9" key="2">
    <citation type="journal article" date="2017" name="Sci. Rep.">
        <title>Ant-infecting Ophiocordyceps genomes reveal a high diversity of potential behavioral manipulation genes and a possible major role for enterotoxins.</title>
        <authorList>
            <person name="de Bekker C."/>
            <person name="Ohm R.A."/>
            <person name="Evans H.C."/>
            <person name="Brachmann A."/>
            <person name="Hughes D.P."/>
        </authorList>
    </citation>
    <scope>NUCLEOTIDE SEQUENCE [LARGE SCALE GENOMIC DNA]</scope>
    <source>
        <strain evidence="8 9">SC16a</strain>
    </source>
</reference>
<feature type="region of interest" description="Disordered" evidence="5">
    <location>
        <begin position="111"/>
        <end position="217"/>
    </location>
</feature>
<feature type="region of interest" description="Disordered" evidence="5">
    <location>
        <begin position="268"/>
        <end position="295"/>
    </location>
</feature>
<keyword evidence="1" id="KW-0677">Repeat</keyword>
<feature type="region of interest" description="Disordered" evidence="5">
    <location>
        <begin position="542"/>
        <end position="605"/>
    </location>
</feature>
<feature type="region of interest" description="Disordered" evidence="5">
    <location>
        <begin position="14"/>
        <end position="55"/>
    </location>
</feature>
<dbReference type="AlphaFoldDB" id="A0A2A9P0U4"/>
<evidence type="ECO:0000259" key="6">
    <source>
        <dbReference type="PROSITE" id="PS50102"/>
    </source>
</evidence>
<dbReference type="SUPFAM" id="SSF48371">
    <property type="entry name" value="ARM repeat"/>
    <property type="match status" value="1"/>
</dbReference>